<evidence type="ECO:0000313" key="8">
    <source>
        <dbReference type="Proteomes" id="UP000075714"/>
    </source>
</evidence>
<proteinExistence type="inferred from homology"/>
<dbReference type="STRING" id="33097.A0A150FX72"/>
<dbReference type="GO" id="GO:0009450">
    <property type="term" value="P:gamma-aminobutyric acid catabolic process"/>
    <property type="evidence" value="ECO:0007669"/>
    <property type="project" value="TreeGrafter"/>
</dbReference>
<evidence type="ECO:0000256" key="1">
    <source>
        <dbReference type="ARBA" id="ARBA00001933"/>
    </source>
</evidence>
<dbReference type="InterPro" id="IPR015422">
    <property type="entry name" value="PyrdxlP-dep_Trfase_small"/>
</dbReference>
<evidence type="ECO:0000313" key="7">
    <source>
        <dbReference type="EMBL" id="KXZ42177.1"/>
    </source>
</evidence>
<protein>
    <recommendedName>
        <fullName evidence="9">4-aminobutyrate aminotransferase</fullName>
    </recommendedName>
</protein>
<dbReference type="CDD" id="cd00610">
    <property type="entry name" value="OAT_like"/>
    <property type="match status" value="1"/>
</dbReference>
<keyword evidence="8" id="KW-1185">Reference proteome</keyword>
<dbReference type="Proteomes" id="UP000075714">
    <property type="component" value="Unassembled WGS sequence"/>
</dbReference>
<dbReference type="Pfam" id="PF00202">
    <property type="entry name" value="Aminotran_3"/>
    <property type="match status" value="1"/>
</dbReference>
<dbReference type="InterPro" id="IPR005814">
    <property type="entry name" value="Aminotrans_3"/>
</dbReference>
<dbReference type="Gene3D" id="3.90.1150.10">
    <property type="entry name" value="Aspartate Aminotransferase, domain 1"/>
    <property type="match status" value="1"/>
</dbReference>
<dbReference type="PANTHER" id="PTHR43206">
    <property type="entry name" value="AMINOTRANSFERASE"/>
    <property type="match status" value="1"/>
</dbReference>
<dbReference type="PIRSF" id="PIRSF000521">
    <property type="entry name" value="Transaminase_4ab_Lys_Orn"/>
    <property type="match status" value="1"/>
</dbReference>
<comment type="similarity">
    <text evidence="2 6">Belongs to the class-III pyridoxal-phosphate-dependent aminotransferase family.</text>
</comment>
<accession>A0A150FX72</accession>
<dbReference type="Gene3D" id="3.40.640.10">
    <property type="entry name" value="Type I PLP-dependent aspartate aminotransferase-like (Major domain)"/>
    <property type="match status" value="1"/>
</dbReference>
<name>A0A150FX72_GONPE</name>
<comment type="cofactor">
    <cofactor evidence="1">
        <name>pyridoxal 5'-phosphate</name>
        <dbReference type="ChEBI" id="CHEBI:597326"/>
    </cofactor>
</comment>
<evidence type="ECO:0000256" key="4">
    <source>
        <dbReference type="ARBA" id="ARBA00022679"/>
    </source>
</evidence>
<reference evidence="8" key="1">
    <citation type="journal article" date="2016" name="Nat. Commun.">
        <title>The Gonium pectorale genome demonstrates co-option of cell cycle regulation during the evolution of multicellularity.</title>
        <authorList>
            <person name="Hanschen E.R."/>
            <person name="Marriage T.N."/>
            <person name="Ferris P.J."/>
            <person name="Hamaji T."/>
            <person name="Toyoda A."/>
            <person name="Fujiyama A."/>
            <person name="Neme R."/>
            <person name="Noguchi H."/>
            <person name="Minakuchi Y."/>
            <person name="Suzuki M."/>
            <person name="Kawai-Toyooka H."/>
            <person name="Smith D.R."/>
            <person name="Sparks H."/>
            <person name="Anderson J."/>
            <person name="Bakaric R."/>
            <person name="Luria V."/>
            <person name="Karger A."/>
            <person name="Kirschner M.W."/>
            <person name="Durand P.M."/>
            <person name="Michod R.E."/>
            <person name="Nozaki H."/>
            <person name="Olson B.J."/>
        </authorList>
    </citation>
    <scope>NUCLEOTIDE SEQUENCE [LARGE SCALE GENOMIC DNA]</scope>
    <source>
        <strain evidence="8">NIES-2863</strain>
    </source>
</reference>
<dbReference type="GO" id="GO:0030170">
    <property type="term" value="F:pyridoxal phosphate binding"/>
    <property type="evidence" value="ECO:0007669"/>
    <property type="project" value="InterPro"/>
</dbReference>
<dbReference type="OrthoDB" id="5419315at2759"/>
<evidence type="ECO:0000256" key="6">
    <source>
        <dbReference type="RuleBase" id="RU003560"/>
    </source>
</evidence>
<evidence type="ECO:0008006" key="9">
    <source>
        <dbReference type="Google" id="ProtNLM"/>
    </source>
</evidence>
<keyword evidence="3" id="KW-0032">Aminotransferase</keyword>
<dbReference type="EMBL" id="LSYV01000189">
    <property type="protein sequence ID" value="KXZ42177.1"/>
    <property type="molecule type" value="Genomic_DNA"/>
</dbReference>
<dbReference type="SUPFAM" id="SSF53383">
    <property type="entry name" value="PLP-dependent transferases"/>
    <property type="match status" value="1"/>
</dbReference>
<dbReference type="InterPro" id="IPR015421">
    <property type="entry name" value="PyrdxlP-dep_Trfase_major"/>
</dbReference>
<sequence>MVDLYDRLSSVLPPALDTYLLANSGAEAVDNAVKIARAATGRHSIIAFEGGFHGRTLGSMALTSSKTIYRQGFGPLIPSVHFAPYPYCLHCKVQAARCHAGYPTVAQQGAAAGGADISCCNGPLESLEWMLATQVHPSDVAAVIIEPVLGEGGFLVPPPAFLPMLRVLTRKHGILLIADEVQAGAGRTGRWWGHQHWLGGGAAPPAASASAPNSDDPDAPDLLVFAKGIASGYPLAGVAARRRHVPADRMPPGTLGGTYGGNAVACAAAVATIDVINGEGLVANAAERGAQLMAGLTSIAAELPQGLIADVRGRGLMVGLEFGSRSGDGAASPRYQPATKGVASAITRACAVRNMLLLTAGARESVRFLPPLSVSAAEVDAALGIFREACREVLLNKKG</sequence>
<gene>
    <name evidence="7" type="ORF">GPECTOR_190g296</name>
</gene>
<keyword evidence="4" id="KW-0808">Transferase</keyword>
<evidence type="ECO:0000256" key="2">
    <source>
        <dbReference type="ARBA" id="ARBA00008954"/>
    </source>
</evidence>
<dbReference type="InterPro" id="IPR015424">
    <property type="entry name" value="PyrdxlP-dep_Trfase"/>
</dbReference>
<comment type="caution">
    <text evidence="7">The sequence shown here is derived from an EMBL/GenBank/DDBJ whole genome shotgun (WGS) entry which is preliminary data.</text>
</comment>
<evidence type="ECO:0000256" key="3">
    <source>
        <dbReference type="ARBA" id="ARBA00022576"/>
    </source>
</evidence>
<keyword evidence="5 6" id="KW-0663">Pyridoxal phosphate</keyword>
<dbReference type="PANTHER" id="PTHR43206:SF2">
    <property type="entry name" value="4-AMINOBUTYRATE AMINOTRANSFERASE GABT"/>
    <property type="match status" value="1"/>
</dbReference>
<organism evidence="7 8">
    <name type="scientific">Gonium pectorale</name>
    <name type="common">Green alga</name>
    <dbReference type="NCBI Taxonomy" id="33097"/>
    <lineage>
        <taxon>Eukaryota</taxon>
        <taxon>Viridiplantae</taxon>
        <taxon>Chlorophyta</taxon>
        <taxon>core chlorophytes</taxon>
        <taxon>Chlorophyceae</taxon>
        <taxon>CS clade</taxon>
        <taxon>Chlamydomonadales</taxon>
        <taxon>Volvocaceae</taxon>
        <taxon>Gonium</taxon>
    </lineage>
</organism>
<dbReference type="GO" id="GO:0008483">
    <property type="term" value="F:transaminase activity"/>
    <property type="evidence" value="ECO:0007669"/>
    <property type="project" value="UniProtKB-KW"/>
</dbReference>
<dbReference type="AlphaFoldDB" id="A0A150FX72"/>
<evidence type="ECO:0000256" key="5">
    <source>
        <dbReference type="ARBA" id="ARBA00022898"/>
    </source>
</evidence>